<evidence type="ECO:0000313" key="3">
    <source>
        <dbReference type="Proteomes" id="UP000001137"/>
    </source>
</evidence>
<dbReference type="HOGENOM" id="CLU_2783832_0_0_2"/>
<dbReference type="AlphaFoldDB" id="A8ME88"/>
<dbReference type="STRING" id="397948.Cmaq_1267"/>
<dbReference type="EMBL" id="CP000852">
    <property type="protein sequence ID" value="ABW02094.1"/>
    <property type="molecule type" value="Genomic_DNA"/>
</dbReference>
<protein>
    <submittedName>
        <fullName evidence="2">Uncharacterized protein</fullName>
    </submittedName>
</protein>
<proteinExistence type="predicted"/>
<dbReference type="OrthoDB" id="27496at2157"/>
<organism evidence="2 3">
    <name type="scientific">Caldivirga maquilingensis (strain ATCC 700844 / DSM 13496 / JCM 10307 / IC-167)</name>
    <dbReference type="NCBI Taxonomy" id="397948"/>
    <lineage>
        <taxon>Archaea</taxon>
        <taxon>Thermoproteota</taxon>
        <taxon>Thermoprotei</taxon>
        <taxon>Thermoproteales</taxon>
        <taxon>Thermoproteaceae</taxon>
        <taxon>Caldivirga</taxon>
    </lineage>
</organism>
<dbReference type="KEGG" id="cma:Cmaq_1267"/>
<name>A8ME88_CALMQ</name>
<keyword evidence="3" id="KW-1185">Reference proteome</keyword>
<keyword evidence="1" id="KW-1133">Transmembrane helix</keyword>
<dbReference type="Proteomes" id="UP000001137">
    <property type="component" value="Chromosome"/>
</dbReference>
<keyword evidence="1" id="KW-0472">Membrane</keyword>
<dbReference type="GeneID" id="60552793"/>
<accession>A8ME88</accession>
<evidence type="ECO:0000256" key="1">
    <source>
        <dbReference type="SAM" id="Phobius"/>
    </source>
</evidence>
<gene>
    <name evidence="2" type="ordered locus">Cmaq_1267</name>
</gene>
<sequence length="68" mass="7370">MPSNLSFLVGFMFGFGTWVLQTLIVLLVYKGVVHGVRDWSVMVRAGGLALGILGVFMISLGVFSMLYG</sequence>
<keyword evidence="1" id="KW-0812">Transmembrane</keyword>
<feature type="transmembrane region" description="Helical" evidence="1">
    <location>
        <begin position="6"/>
        <end position="29"/>
    </location>
</feature>
<evidence type="ECO:0000313" key="2">
    <source>
        <dbReference type="EMBL" id="ABW02094.1"/>
    </source>
</evidence>
<feature type="transmembrane region" description="Helical" evidence="1">
    <location>
        <begin position="41"/>
        <end position="67"/>
    </location>
</feature>
<reference evidence="2 3" key="1">
    <citation type="submission" date="2007-10" db="EMBL/GenBank/DDBJ databases">
        <title>Complete sequence of Caldivirga maquilingensis IC-167.</title>
        <authorList>
            <consortium name="US DOE Joint Genome Institute"/>
            <person name="Copeland A."/>
            <person name="Lucas S."/>
            <person name="Lapidus A."/>
            <person name="Barry K."/>
            <person name="Glavina del Rio T."/>
            <person name="Dalin E."/>
            <person name="Tice H."/>
            <person name="Pitluck S."/>
            <person name="Saunders E."/>
            <person name="Brettin T."/>
            <person name="Bruce D."/>
            <person name="Detter J.C."/>
            <person name="Han C."/>
            <person name="Schmutz J."/>
            <person name="Larimer F."/>
            <person name="Land M."/>
            <person name="Hauser L."/>
            <person name="Kyrpides N."/>
            <person name="Ivanova N."/>
            <person name="Biddle J.F."/>
            <person name="Zhang Z."/>
            <person name="Fitz-Gibbon S.T."/>
            <person name="Lowe T.M."/>
            <person name="Saltikov C."/>
            <person name="House C.H."/>
            <person name="Richardson P."/>
        </authorList>
    </citation>
    <scope>NUCLEOTIDE SEQUENCE [LARGE SCALE GENOMIC DNA]</scope>
    <source>
        <strain evidence="3">ATCC 700844 / DSM 13496 / JCM 10307 / IC-167</strain>
    </source>
</reference>
<dbReference type="RefSeq" id="WP_012186313.1">
    <property type="nucleotide sequence ID" value="NC_009954.1"/>
</dbReference>